<dbReference type="Proteomes" id="UP000094112">
    <property type="component" value="Unassembled WGS sequence"/>
</dbReference>
<gene>
    <name evidence="1" type="ORF">WICANDRAFT_75876</name>
</gene>
<evidence type="ECO:0000313" key="1">
    <source>
        <dbReference type="EMBL" id="ODQ61670.1"/>
    </source>
</evidence>
<dbReference type="EMBL" id="KV454208">
    <property type="protein sequence ID" value="ODQ61670.1"/>
    <property type="molecule type" value="Genomic_DNA"/>
</dbReference>
<proteinExistence type="predicted"/>
<protein>
    <submittedName>
        <fullName evidence="1">Uncharacterized protein</fullName>
    </submittedName>
</protein>
<dbReference type="GeneID" id="30201525"/>
<reference evidence="1 2" key="1">
    <citation type="journal article" date="2016" name="Proc. Natl. Acad. Sci. U.S.A.">
        <title>Comparative genomics of biotechnologically important yeasts.</title>
        <authorList>
            <person name="Riley R."/>
            <person name="Haridas S."/>
            <person name="Wolfe K.H."/>
            <person name="Lopes M.R."/>
            <person name="Hittinger C.T."/>
            <person name="Goeker M."/>
            <person name="Salamov A.A."/>
            <person name="Wisecaver J.H."/>
            <person name="Long T.M."/>
            <person name="Calvey C.H."/>
            <person name="Aerts A.L."/>
            <person name="Barry K.W."/>
            <person name="Choi C."/>
            <person name="Clum A."/>
            <person name="Coughlan A.Y."/>
            <person name="Deshpande S."/>
            <person name="Douglass A.P."/>
            <person name="Hanson S.J."/>
            <person name="Klenk H.-P."/>
            <person name="LaButti K.M."/>
            <person name="Lapidus A."/>
            <person name="Lindquist E.A."/>
            <person name="Lipzen A.M."/>
            <person name="Meier-Kolthoff J.P."/>
            <person name="Ohm R.A."/>
            <person name="Otillar R.P."/>
            <person name="Pangilinan J.L."/>
            <person name="Peng Y."/>
            <person name="Rokas A."/>
            <person name="Rosa C.A."/>
            <person name="Scheuner C."/>
            <person name="Sibirny A.A."/>
            <person name="Slot J.C."/>
            <person name="Stielow J.B."/>
            <person name="Sun H."/>
            <person name="Kurtzman C.P."/>
            <person name="Blackwell M."/>
            <person name="Grigoriev I.V."/>
            <person name="Jeffries T.W."/>
        </authorList>
    </citation>
    <scope>NUCLEOTIDE SEQUENCE [LARGE SCALE GENOMIC DNA]</scope>
    <source>
        <strain evidence="2">ATCC 58044 / CBS 1984 / NCYC 433 / NRRL Y-366-8</strain>
    </source>
</reference>
<accession>A0A1E3P8N7</accession>
<organism evidence="1 2">
    <name type="scientific">Wickerhamomyces anomalus (strain ATCC 58044 / CBS 1984 / NCYC 433 / NRRL Y-366-8)</name>
    <name type="common">Yeast</name>
    <name type="synonym">Hansenula anomala</name>
    <dbReference type="NCBI Taxonomy" id="683960"/>
    <lineage>
        <taxon>Eukaryota</taxon>
        <taxon>Fungi</taxon>
        <taxon>Dikarya</taxon>
        <taxon>Ascomycota</taxon>
        <taxon>Saccharomycotina</taxon>
        <taxon>Saccharomycetes</taxon>
        <taxon>Phaffomycetales</taxon>
        <taxon>Wickerhamomycetaceae</taxon>
        <taxon>Wickerhamomyces</taxon>
    </lineage>
</organism>
<dbReference type="AlphaFoldDB" id="A0A1E3P8N7"/>
<keyword evidence="2" id="KW-1185">Reference proteome</keyword>
<sequence length="248" mass="28179">MKRIMVNQIDGADNVDYIPLNEFKSLAYYEALFLKDPQLAPVIQENICIIADNLGDGESNWDDVPSDILRDIPFGRMDLETFDSSQTTADYFIIFVHYVGSSELANLIKTLVENKKFHQLNIYNNETFYEFDKHFKDIPNDPYLEFLNYDEQDTYLIEVGTEQCLFFAGDSPNFDYLMGTHEGVLKKACSSPTCLNLIIEIKSKTPRNLIFKCQKFPKLVNTTVNCNGNSSSITFEGCNIGPSGLPIV</sequence>
<evidence type="ECO:0000313" key="2">
    <source>
        <dbReference type="Proteomes" id="UP000094112"/>
    </source>
</evidence>
<name>A0A1E3P8N7_WICAA</name>
<dbReference type="RefSeq" id="XP_019040877.1">
    <property type="nucleotide sequence ID" value="XM_019184279.1"/>
</dbReference>